<dbReference type="Proteomes" id="UP000712281">
    <property type="component" value="Unassembled WGS sequence"/>
</dbReference>
<proteinExistence type="predicted"/>
<evidence type="ECO:0000313" key="1">
    <source>
        <dbReference type="EMBL" id="KAF2566142.1"/>
    </source>
</evidence>
<evidence type="ECO:0000313" key="2">
    <source>
        <dbReference type="Proteomes" id="UP000712281"/>
    </source>
</evidence>
<reference evidence="1" key="1">
    <citation type="submission" date="2019-12" db="EMBL/GenBank/DDBJ databases">
        <title>Genome sequencing and annotation of Brassica cretica.</title>
        <authorList>
            <person name="Studholme D.J."/>
            <person name="Sarris P.F."/>
        </authorList>
    </citation>
    <scope>NUCLEOTIDE SEQUENCE</scope>
    <source>
        <strain evidence="1">PFS-001/15</strain>
        <tissue evidence="1">Leaf</tissue>
    </source>
</reference>
<dbReference type="EMBL" id="QGKW02001911">
    <property type="protein sequence ID" value="KAF2566142.1"/>
    <property type="molecule type" value="Genomic_DNA"/>
</dbReference>
<name>A0A8S9I9Y3_BRACR</name>
<organism evidence="1 2">
    <name type="scientific">Brassica cretica</name>
    <name type="common">Mustard</name>
    <dbReference type="NCBI Taxonomy" id="69181"/>
    <lineage>
        <taxon>Eukaryota</taxon>
        <taxon>Viridiplantae</taxon>
        <taxon>Streptophyta</taxon>
        <taxon>Embryophyta</taxon>
        <taxon>Tracheophyta</taxon>
        <taxon>Spermatophyta</taxon>
        <taxon>Magnoliopsida</taxon>
        <taxon>eudicotyledons</taxon>
        <taxon>Gunneridae</taxon>
        <taxon>Pentapetalae</taxon>
        <taxon>rosids</taxon>
        <taxon>malvids</taxon>
        <taxon>Brassicales</taxon>
        <taxon>Brassicaceae</taxon>
        <taxon>Brassiceae</taxon>
        <taxon>Brassica</taxon>
    </lineage>
</organism>
<gene>
    <name evidence="1" type="ORF">F2Q68_00026023</name>
</gene>
<protein>
    <submittedName>
        <fullName evidence="1">Uncharacterized protein</fullName>
    </submittedName>
</protein>
<comment type="caution">
    <text evidence="1">The sequence shown here is derived from an EMBL/GenBank/DDBJ whole genome shotgun (WGS) entry which is preliminary data.</text>
</comment>
<dbReference type="AlphaFoldDB" id="A0A8S9I9Y3"/>
<accession>A0A8S9I9Y3</accession>
<sequence length="64" mass="6945">MECSASGVDFIRCNGRTRTLPTLLRLFPFSESPSGWSTVPQTVFRLLSLLIFVLGAGSGIKSLL</sequence>